<dbReference type="InterPro" id="IPR003660">
    <property type="entry name" value="HAMP_dom"/>
</dbReference>
<feature type="transmembrane region" description="Helical" evidence="11">
    <location>
        <begin position="180"/>
        <end position="202"/>
    </location>
</feature>
<dbReference type="PROSITE" id="PS50885">
    <property type="entry name" value="HAMP"/>
    <property type="match status" value="1"/>
</dbReference>
<evidence type="ECO:0000256" key="5">
    <source>
        <dbReference type="ARBA" id="ARBA00022679"/>
    </source>
</evidence>
<keyword evidence="6 11" id="KW-0812">Transmembrane</keyword>
<dbReference type="CDD" id="cd00075">
    <property type="entry name" value="HATPase"/>
    <property type="match status" value="1"/>
</dbReference>
<dbReference type="EC" id="2.7.13.3" evidence="3"/>
<keyword evidence="10 11" id="KW-0472">Membrane</keyword>
<dbReference type="Pfam" id="PF02518">
    <property type="entry name" value="HATPase_c"/>
    <property type="match status" value="1"/>
</dbReference>
<dbReference type="CDD" id="cd00082">
    <property type="entry name" value="HisKA"/>
    <property type="match status" value="1"/>
</dbReference>
<gene>
    <name evidence="14" type="ORF">ACFFTR_48995</name>
</gene>
<keyword evidence="15" id="KW-1185">Reference proteome</keyword>
<protein>
    <recommendedName>
        <fullName evidence="3">histidine kinase</fullName>
        <ecNumber evidence="3">2.7.13.3</ecNumber>
    </recommendedName>
</protein>
<dbReference type="SMART" id="SM00304">
    <property type="entry name" value="HAMP"/>
    <property type="match status" value="1"/>
</dbReference>
<evidence type="ECO:0000313" key="14">
    <source>
        <dbReference type="EMBL" id="MFB9451053.1"/>
    </source>
</evidence>
<comment type="caution">
    <text evidence="14">The sequence shown here is derived from an EMBL/GenBank/DDBJ whole genome shotgun (WGS) entry which is preliminary data.</text>
</comment>
<dbReference type="InterPro" id="IPR005467">
    <property type="entry name" value="His_kinase_dom"/>
</dbReference>
<dbReference type="InterPro" id="IPR004358">
    <property type="entry name" value="Sig_transdc_His_kin-like_C"/>
</dbReference>
<dbReference type="Proteomes" id="UP001589608">
    <property type="component" value="Unassembled WGS sequence"/>
</dbReference>
<keyword evidence="9" id="KW-0902">Two-component regulatory system</keyword>
<evidence type="ECO:0000256" key="3">
    <source>
        <dbReference type="ARBA" id="ARBA00012438"/>
    </source>
</evidence>
<dbReference type="PROSITE" id="PS50109">
    <property type="entry name" value="HIS_KIN"/>
    <property type="match status" value="1"/>
</dbReference>
<dbReference type="Pfam" id="PF00512">
    <property type="entry name" value="HisKA"/>
    <property type="match status" value="1"/>
</dbReference>
<keyword evidence="4" id="KW-0597">Phosphoprotein</keyword>
<dbReference type="SUPFAM" id="SSF158472">
    <property type="entry name" value="HAMP domain-like"/>
    <property type="match status" value="1"/>
</dbReference>
<evidence type="ECO:0000256" key="6">
    <source>
        <dbReference type="ARBA" id="ARBA00022692"/>
    </source>
</evidence>
<dbReference type="InterPro" id="IPR036890">
    <property type="entry name" value="HATPase_C_sf"/>
</dbReference>
<keyword evidence="5" id="KW-0808">Transferase</keyword>
<dbReference type="SUPFAM" id="SSF55874">
    <property type="entry name" value="ATPase domain of HSP90 chaperone/DNA topoisomerase II/histidine kinase"/>
    <property type="match status" value="1"/>
</dbReference>
<dbReference type="SMART" id="SM00387">
    <property type="entry name" value="HATPase_c"/>
    <property type="match status" value="1"/>
</dbReference>
<evidence type="ECO:0000256" key="2">
    <source>
        <dbReference type="ARBA" id="ARBA00004236"/>
    </source>
</evidence>
<accession>A0ABV5MRA4</accession>
<dbReference type="RefSeq" id="WP_223099992.1">
    <property type="nucleotide sequence ID" value="NZ_CP061913.1"/>
</dbReference>
<evidence type="ECO:0000256" key="7">
    <source>
        <dbReference type="ARBA" id="ARBA00022777"/>
    </source>
</evidence>
<evidence type="ECO:0000259" key="13">
    <source>
        <dbReference type="PROSITE" id="PS50885"/>
    </source>
</evidence>
<sequence>MKSWPLRVKLVILMLVLLAAALVTTGIAGVVSTRDYLIDRVDAQLLDSVSQETPRCDTDGGKGGPGGGPVQRVGYYVGCINPDGSFRELYFNPNPSEPDQSRPVLPESGYTIVGHTTQLSANTGGAYATLDPVDGGHSWRVLYAQQAPSRNPFTHKIEDHDPVVVAISLDEVDNTVSRQIVMSATIGGFVLLVLAVVAYLLVRSSLRPLVEVEQTAEAIAAGDLSRRVPEADPRTEVGGLAKALNTMLGQIETAFEERRASEQAALASEQSALASEGRMRRFVADASHELRTPLTSIRGFAELHRQSGHNDDNMRRIEHHATRMGLLVDDLLLLARMDQQRPLEKKPVDLLALATDALIDARVTAADHRLRLRTPNSEDADADTEAPIVEGDEARLRQVLQNLLSNALNHTPPGTEVTVFVGTEGDKAILEVADNGPGMTDDDAARVFERFYRTDPSRTRALGGSGLGLSIVSALVKAHNGEVTLQTAPGEGATFRVTIPLHQ</sequence>
<dbReference type="InterPro" id="IPR050428">
    <property type="entry name" value="TCS_sensor_his_kinase"/>
</dbReference>
<dbReference type="InterPro" id="IPR036097">
    <property type="entry name" value="HisK_dim/P_sf"/>
</dbReference>
<dbReference type="PRINTS" id="PR00344">
    <property type="entry name" value="BCTRLSENSOR"/>
</dbReference>
<keyword evidence="7 14" id="KW-0418">Kinase</keyword>
<organism evidence="14 15">
    <name type="scientific">Dactylosporangium vinaceum</name>
    <dbReference type="NCBI Taxonomy" id="53362"/>
    <lineage>
        <taxon>Bacteria</taxon>
        <taxon>Bacillati</taxon>
        <taxon>Actinomycetota</taxon>
        <taxon>Actinomycetes</taxon>
        <taxon>Micromonosporales</taxon>
        <taxon>Micromonosporaceae</taxon>
        <taxon>Dactylosporangium</taxon>
    </lineage>
</organism>
<evidence type="ECO:0000259" key="12">
    <source>
        <dbReference type="PROSITE" id="PS50109"/>
    </source>
</evidence>
<dbReference type="InterPro" id="IPR003661">
    <property type="entry name" value="HisK_dim/P_dom"/>
</dbReference>
<name>A0ABV5MRA4_9ACTN</name>
<comment type="subcellular location">
    <subcellularLocation>
        <location evidence="2">Cell membrane</location>
    </subcellularLocation>
</comment>
<feature type="domain" description="HAMP" evidence="13">
    <location>
        <begin position="203"/>
        <end position="256"/>
    </location>
</feature>
<dbReference type="PANTHER" id="PTHR45436">
    <property type="entry name" value="SENSOR HISTIDINE KINASE YKOH"/>
    <property type="match status" value="1"/>
</dbReference>
<dbReference type="SUPFAM" id="SSF47384">
    <property type="entry name" value="Homodimeric domain of signal transducing histidine kinase"/>
    <property type="match status" value="1"/>
</dbReference>
<evidence type="ECO:0000256" key="11">
    <source>
        <dbReference type="SAM" id="Phobius"/>
    </source>
</evidence>
<dbReference type="Gene3D" id="3.30.565.10">
    <property type="entry name" value="Histidine kinase-like ATPase, C-terminal domain"/>
    <property type="match status" value="1"/>
</dbReference>
<dbReference type="Gene3D" id="6.10.340.10">
    <property type="match status" value="1"/>
</dbReference>
<evidence type="ECO:0000313" key="15">
    <source>
        <dbReference type="Proteomes" id="UP001589608"/>
    </source>
</evidence>
<evidence type="ECO:0000256" key="10">
    <source>
        <dbReference type="ARBA" id="ARBA00023136"/>
    </source>
</evidence>
<feature type="domain" description="Histidine kinase" evidence="12">
    <location>
        <begin position="285"/>
        <end position="503"/>
    </location>
</feature>
<dbReference type="Gene3D" id="1.10.287.130">
    <property type="match status" value="1"/>
</dbReference>
<evidence type="ECO:0000256" key="1">
    <source>
        <dbReference type="ARBA" id="ARBA00000085"/>
    </source>
</evidence>
<dbReference type="Pfam" id="PF00672">
    <property type="entry name" value="HAMP"/>
    <property type="match status" value="1"/>
</dbReference>
<dbReference type="InterPro" id="IPR003594">
    <property type="entry name" value="HATPase_dom"/>
</dbReference>
<dbReference type="EMBL" id="JBHMCA010000084">
    <property type="protein sequence ID" value="MFB9451053.1"/>
    <property type="molecule type" value="Genomic_DNA"/>
</dbReference>
<dbReference type="GO" id="GO:0016301">
    <property type="term" value="F:kinase activity"/>
    <property type="evidence" value="ECO:0007669"/>
    <property type="project" value="UniProtKB-KW"/>
</dbReference>
<evidence type="ECO:0000256" key="4">
    <source>
        <dbReference type="ARBA" id="ARBA00022553"/>
    </source>
</evidence>
<proteinExistence type="predicted"/>
<dbReference type="SMART" id="SM00388">
    <property type="entry name" value="HisKA"/>
    <property type="match status" value="1"/>
</dbReference>
<keyword evidence="8 11" id="KW-1133">Transmembrane helix</keyword>
<reference evidence="14 15" key="1">
    <citation type="submission" date="2024-09" db="EMBL/GenBank/DDBJ databases">
        <authorList>
            <person name="Sun Q."/>
            <person name="Mori K."/>
        </authorList>
    </citation>
    <scope>NUCLEOTIDE SEQUENCE [LARGE SCALE GENOMIC DNA]</scope>
    <source>
        <strain evidence="14 15">JCM 3307</strain>
    </source>
</reference>
<dbReference type="PANTHER" id="PTHR45436:SF5">
    <property type="entry name" value="SENSOR HISTIDINE KINASE TRCS"/>
    <property type="match status" value="1"/>
</dbReference>
<dbReference type="CDD" id="cd06225">
    <property type="entry name" value="HAMP"/>
    <property type="match status" value="1"/>
</dbReference>
<evidence type="ECO:0000256" key="9">
    <source>
        <dbReference type="ARBA" id="ARBA00023012"/>
    </source>
</evidence>
<evidence type="ECO:0000256" key="8">
    <source>
        <dbReference type="ARBA" id="ARBA00022989"/>
    </source>
</evidence>
<comment type="catalytic activity">
    <reaction evidence="1">
        <text>ATP + protein L-histidine = ADP + protein N-phospho-L-histidine.</text>
        <dbReference type="EC" id="2.7.13.3"/>
    </reaction>
</comment>